<dbReference type="AlphaFoldDB" id="A0A8J6ND92"/>
<dbReference type="InterPro" id="IPR016181">
    <property type="entry name" value="Acyl_CoA_acyltransferase"/>
</dbReference>
<gene>
    <name evidence="4" type="ORF">H8E41_04670</name>
</gene>
<dbReference type="Gene3D" id="3.40.630.30">
    <property type="match status" value="1"/>
</dbReference>
<dbReference type="PANTHER" id="PTHR43626:SF4">
    <property type="entry name" value="GCN5-RELATED N-ACETYLTRANSFERASE 2, CHLOROPLASTIC"/>
    <property type="match status" value="1"/>
</dbReference>
<evidence type="ECO:0000313" key="4">
    <source>
        <dbReference type="EMBL" id="MBC8317177.1"/>
    </source>
</evidence>
<dbReference type="GO" id="GO:0008080">
    <property type="term" value="F:N-acetyltransferase activity"/>
    <property type="evidence" value="ECO:0007669"/>
    <property type="project" value="InterPro"/>
</dbReference>
<dbReference type="CDD" id="cd04301">
    <property type="entry name" value="NAT_SF"/>
    <property type="match status" value="1"/>
</dbReference>
<organism evidence="4 5">
    <name type="scientific">Candidatus Desulfobia pelagia</name>
    <dbReference type="NCBI Taxonomy" id="2841692"/>
    <lineage>
        <taxon>Bacteria</taxon>
        <taxon>Pseudomonadati</taxon>
        <taxon>Thermodesulfobacteriota</taxon>
        <taxon>Desulfobulbia</taxon>
        <taxon>Desulfobulbales</taxon>
        <taxon>Desulfobulbaceae</taxon>
        <taxon>Candidatus Desulfobia</taxon>
    </lineage>
</organism>
<feature type="domain" description="N-acetyltransferase" evidence="3">
    <location>
        <begin position="1"/>
        <end position="139"/>
    </location>
</feature>
<evidence type="ECO:0000259" key="3">
    <source>
        <dbReference type="PROSITE" id="PS51186"/>
    </source>
</evidence>
<dbReference type="SUPFAM" id="SSF55729">
    <property type="entry name" value="Acyl-CoA N-acyltransferases (Nat)"/>
    <property type="match status" value="1"/>
</dbReference>
<evidence type="ECO:0000313" key="5">
    <source>
        <dbReference type="Proteomes" id="UP000614424"/>
    </source>
</evidence>
<dbReference type="Pfam" id="PF00583">
    <property type="entry name" value="Acetyltransf_1"/>
    <property type="match status" value="1"/>
</dbReference>
<keyword evidence="2" id="KW-0012">Acyltransferase</keyword>
<dbReference type="InterPro" id="IPR045039">
    <property type="entry name" value="NSI-like"/>
</dbReference>
<accession>A0A8J6ND92</accession>
<dbReference type="NCBIfam" id="NF005840">
    <property type="entry name" value="PRK07757.1"/>
    <property type="match status" value="1"/>
</dbReference>
<keyword evidence="1" id="KW-0808">Transferase</keyword>
<reference evidence="4 5" key="1">
    <citation type="submission" date="2020-08" db="EMBL/GenBank/DDBJ databases">
        <title>Bridging the membrane lipid divide: bacteria of the FCB group superphylum have the potential to synthesize archaeal ether lipids.</title>
        <authorList>
            <person name="Villanueva L."/>
            <person name="Von Meijenfeldt F.A.B."/>
            <person name="Westbye A.B."/>
            <person name="Yadav S."/>
            <person name="Hopmans E.C."/>
            <person name="Dutilh B.E."/>
            <person name="Sinninghe Damste J.S."/>
        </authorList>
    </citation>
    <scope>NUCLEOTIDE SEQUENCE [LARGE SCALE GENOMIC DNA]</scope>
    <source>
        <strain evidence="4">NIOZ-UU47</strain>
    </source>
</reference>
<dbReference type="InterPro" id="IPR000182">
    <property type="entry name" value="GNAT_dom"/>
</dbReference>
<protein>
    <submittedName>
        <fullName evidence="4">N-acetyltransferase</fullName>
    </submittedName>
</protein>
<sequence>MIRNAQMKDVKAMYTLLHHFADKGLLLGRSLSSLYDQLRDFQVFVEKDDAGEQIVGLCALHISWENLAEIRSLAVKETSQGKGVGTQLVEACMVDAKALGIKQVFTLTYQPNFFKNRGFQPVDKKELPHKVWSDCINCPKFPDCNEEAMIWNSSGREA</sequence>
<dbReference type="PROSITE" id="PS51186">
    <property type="entry name" value="GNAT"/>
    <property type="match status" value="1"/>
</dbReference>
<name>A0A8J6ND92_9BACT</name>
<dbReference type="Proteomes" id="UP000614424">
    <property type="component" value="Unassembled WGS sequence"/>
</dbReference>
<evidence type="ECO:0000256" key="2">
    <source>
        <dbReference type="ARBA" id="ARBA00023315"/>
    </source>
</evidence>
<proteinExistence type="predicted"/>
<evidence type="ECO:0000256" key="1">
    <source>
        <dbReference type="ARBA" id="ARBA00022679"/>
    </source>
</evidence>
<dbReference type="GO" id="GO:0005737">
    <property type="term" value="C:cytoplasm"/>
    <property type="evidence" value="ECO:0007669"/>
    <property type="project" value="TreeGrafter"/>
</dbReference>
<dbReference type="PANTHER" id="PTHR43626">
    <property type="entry name" value="ACYL-COA N-ACYLTRANSFERASE"/>
    <property type="match status" value="1"/>
</dbReference>
<dbReference type="EMBL" id="JACNJZ010000074">
    <property type="protein sequence ID" value="MBC8317177.1"/>
    <property type="molecule type" value="Genomic_DNA"/>
</dbReference>
<comment type="caution">
    <text evidence="4">The sequence shown here is derived from an EMBL/GenBank/DDBJ whole genome shotgun (WGS) entry which is preliminary data.</text>
</comment>